<organism evidence="9">
    <name type="scientific">Selaginella moellendorffii</name>
    <name type="common">Spikemoss</name>
    <dbReference type="NCBI Taxonomy" id="88036"/>
    <lineage>
        <taxon>Eukaryota</taxon>
        <taxon>Viridiplantae</taxon>
        <taxon>Streptophyta</taxon>
        <taxon>Embryophyta</taxon>
        <taxon>Tracheophyta</taxon>
        <taxon>Lycopodiopsida</taxon>
        <taxon>Selaginellales</taxon>
        <taxon>Selaginellaceae</taxon>
        <taxon>Selaginella</taxon>
    </lineage>
</organism>
<dbReference type="Proteomes" id="UP000001514">
    <property type="component" value="Unassembled WGS sequence"/>
</dbReference>
<proteinExistence type="predicted"/>
<feature type="domain" description="MADS-box" evidence="7">
    <location>
        <begin position="10"/>
        <end position="58"/>
    </location>
</feature>
<feature type="region of interest" description="Disordered" evidence="6">
    <location>
        <begin position="91"/>
        <end position="128"/>
    </location>
</feature>
<dbReference type="SUPFAM" id="SSF55455">
    <property type="entry name" value="SRF-like"/>
    <property type="match status" value="1"/>
</dbReference>
<evidence type="ECO:0000313" key="8">
    <source>
        <dbReference type="EMBL" id="EFJ14572.1"/>
    </source>
</evidence>
<dbReference type="AlphaFoldDB" id="D8SMC3"/>
<evidence type="ECO:0000256" key="1">
    <source>
        <dbReference type="ARBA" id="ARBA00004123"/>
    </source>
</evidence>
<dbReference type="GO" id="GO:0006357">
    <property type="term" value="P:regulation of transcription by RNA polymerase II"/>
    <property type="evidence" value="ECO:0000318"/>
    <property type="project" value="GO_Central"/>
</dbReference>
<dbReference type="Pfam" id="PF00319">
    <property type="entry name" value="SRF-TF"/>
    <property type="match status" value="1"/>
</dbReference>
<dbReference type="EMBL" id="GL377627">
    <property type="protein sequence ID" value="EFJ14572.1"/>
    <property type="molecule type" value="Genomic_DNA"/>
</dbReference>
<evidence type="ECO:0000256" key="3">
    <source>
        <dbReference type="ARBA" id="ARBA00023125"/>
    </source>
</evidence>
<keyword evidence="3" id="KW-0238">DNA-binding</keyword>
<gene>
    <name evidence="8" type="primary">MADS19-2</name>
    <name evidence="8" type="ORF">SELMODRAFT_450662</name>
</gene>
<dbReference type="GO" id="GO:0000978">
    <property type="term" value="F:RNA polymerase II cis-regulatory region sequence-specific DNA binding"/>
    <property type="evidence" value="ECO:0000318"/>
    <property type="project" value="GO_Central"/>
</dbReference>
<dbReference type="InterPro" id="IPR002100">
    <property type="entry name" value="TF_MADSbox"/>
</dbReference>
<reference evidence="8 9" key="1">
    <citation type="journal article" date="2011" name="Science">
        <title>The Selaginella genome identifies genetic changes associated with the evolution of vascular plants.</title>
        <authorList>
            <person name="Banks J.A."/>
            <person name="Nishiyama T."/>
            <person name="Hasebe M."/>
            <person name="Bowman J.L."/>
            <person name="Gribskov M."/>
            <person name="dePamphilis C."/>
            <person name="Albert V.A."/>
            <person name="Aono N."/>
            <person name="Aoyama T."/>
            <person name="Ambrose B.A."/>
            <person name="Ashton N.W."/>
            <person name="Axtell M.J."/>
            <person name="Barker E."/>
            <person name="Barker M.S."/>
            <person name="Bennetzen J.L."/>
            <person name="Bonawitz N.D."/>
            <person name="Chapple C."/>
            <person name="Cheng C."/>
            <person name="Correa L.G."/>
            <person name="Dacre M."/>
            <person name="DeBarry J."/>
            <person name="Dreyer I."/>
            <person name="Elias M."/>
            <person name="Engstrom E.M."/>
            <person name="Estelle M."/>
            <person name="Feng L."/>
            <person name="Finet C."/>
            <person name="Floyd S.K."/>
            <person name="Frommer W.B."/>
            <person name="Fujita T."/>
            <person name="Gramzow L."/>
            <person name="Gutensohn M."/>
            <person name="Harholt J."/>
            <person name="Hattori M."/>
            <person name="Heyl A."/>
            <person name="Hirai T."/>
            <person name="Hiwatashi Y."/>
            <person name="Ishikawa M."/>
            <person name="Iwata M."/>
            <person name="Karol K.G."/>
            <person name="Koehler B."/>
            <person name="Kolukisaoglu U."/>
            <person name="Kubo M."/>
            <person name="Kurata T."/>
            <person name="Lalonde S."/>
            <person name="Li K."/>
            <person name="Li Y."/>
            <person name="Litt A."/>
            <person name="Lyons E."/>
            <person name="Manning G."/>
            <person name="Maruyama T."/>
            <person name="Michael T.P."/>
            <person name="Mikami K."/>
            <person name="Miyazaki S."/>
            <person name="Morinaga S."/>
            <person name="Murata T."/>
            <person name="Mueller-Roeber B."/>
            <person name="Nelson D.R."/>
            <person name="Obara M."/>
            <person name="Oguri Y."/>
            <person name="Olmstead R.G."/>
            <person name="Onodera N."/>
            <person name="Petersen B.L."/>
            <person name="Pils B."/>
            <person name="Prigge M."/>
            <person name="Rensing S.A."/>
            <person name="Riano-Pachon D.M."/>
            <person name="Roberts A.W."/>
            <person name="Sato Y."/>
            <person name="Scheller H.V."/>
            <person name="Schulz B."/>
            <person name="Schulz C."/>
            <person name="Shakirov E.V."/>
            <person name="Shibagaki N."/>
            <person name="Shinohara N."/>
            <person name="Shippen D.E."/>
            <person name="Soerensen I."/>
            <person name="Sotooka R."/>
            <person name="Sugimoto N."/>
            <person name="Sugita M."/>
            <person name="Sumikawa N."/>
            <person name="Tanurdzic M."/>
            <person name="Theissen G."/>
            <person name="Ulvskov P."/>
            <person name="Wakazuki S."/>
            <person name="Weng J.K."/>
            <person name="Willats W.W."/>
            <person name="Wipf D."/>
            <person name="Wolf P.G."/>
            <person name="Yang L."/>
            <person name="Zimmer A.D."/>
            <person name="Zhu Q."/>
            <person name="Mitros T."/>
            <person name="Hellsten U."/>
            <person name="Loque D."/>
            <person name="Otillar R."/>
            <person name="Salamov A."/>
            <person name="Schmutz J."/>
            <person name="Shapiro H."/>
            <person name="Lindquist E."/>
            <person name="Lucas S."/>
            <person name="Rokhsar D."/>
            <person name="Grigoriev I.V."/>
        </authorList>
    </citation>
    <scope>NUCLEOTIDE SEQUENCE [LARGE SCALE GENOMIC DNA]</scope>
</reference>
<accession>D8SMC3</accession>
<evidence type="ECO:0000313" key="9">
    <source>
        <dbReference type="Proteomes" id="UP000001514"/>
    </source>
</evidence>
<dbReference type="HOGENOM" id="CLU_092969_0_0_1"/>
<dbReference type="Gramene" id="EFJ14572">
    <property type="protein sequence ID" value="EFJ14572"/>
    <property type="gene ID" value="SELMODRAFT_450662"/>
</dbReference>
<evidence type="ECO:0000256" key="2">
    <source>
        <dbReference type="ARBA" id="ARBA00023015"/>
    </source>
</evidence>
<keyword evidence="9" id="KW-1185">Reference proteome</keyword>
<name>D8SMC3_SELML</name>
<dbReference type="InParanoid" id="D8SMC3"/>
<feature type="compositionally biased region" description="Basic and acidic residues" evidence="6">
    <location>
        <begin position="93"/>
        <end position="106"/>
    </location>
</feature>
<keyword evidence="2" id="KW-0805">Transcription regulation</keyword>
<evidence type="ECO:0000256" key="4">
    <source>
        <dbReference type="ARBA" id="ARBA00023163"/>
    </source>
</evidence>
<protein>
    <submittedName>
        <fullName evidence="8">Type I MADS-domain transcription factor</fullName>
    </submittedName>
</protein>
<comment type="subcellular location">
    <subcellularLocation>
        <location evidence="1">Nucleus</location>
    </subcellularLocation>
</comment>
<dbReference type="GO" id="GO:0005634">
    <property type="term" value="C:nucleus"/>
    <property type="evidence" value="ECO:0007669"/>
    <property type="project" value="UniProtKB-SubCell"/>
</dbReference>
<dbReference type="GO" id="GO:0046983">
    <property type="term" value="F:protein dimerization activity"/>
    <property type="evidence" value="ECO:0007669"/>
    <property type="project" value="InterPro"/>
</dbReference>
<evidence type="ECO:0000259" key="7">
    <source>
        <dbReference type="PROSITE" id="PS50066"/>
    </source>
</evidence>
<keyword evidence="4" id="KW-0804">Transcription</keyword>
<keyword evidence="5" id="KW-0539">Nucleus</keyword>
<evidence type="ECO:0000256" key="6">
    <source>
        <dbReference type="SAM" id="MobiDB-lite"/>
    </source>
</evidence>
<dbReference type="PROSITE" id="PS50066">
    <property type="entry name" value="MADS_BOX_2"/>
    <property type="match status" value="1"/>
</dbReference>
<dbReference type="GO" id="GO:0000981">
    <property type="term" value="F:DNA-binding transcription factor activity, RNA polymerase II-specific"/>
    <property type="evidence" value="ECO:0000318"/>
    <property type="project" value="GO_Central"/>
</dbReference>
<dbReference type="InterPro" id="IPR036879">
    <property type="entry name" value="TF_MADSbox_sf"/>
</dbReference>
<sequence length="209" mass="23421">MIVPCIKKTAGKKKIPLKYIQDPETRKSCFRKRIFGITKKIWELHVLTRTILNVSAISPDTGKKYALDTIAGLNFETLPPQMKPFIQSLQGDTTHKLAEDRPKSQEPEELTLNKDSPPPLVSSPSLSSADGDFEDAIQAVQGEFVGSDIDAKQPQSRSLEGDEQTFTLDDAFLEELFAIPDNNIEFDESWLEQQPLLEFDTGKMLLEAP</sequence>
<dbReference type="KEGG" id="smo:SELMODRAFT_450662"/>
<evidence type="ECO:0000256" key="5">
    <source>
        <dbReference type="ARBA" id="ARBA00023242"/>
    </source>
</evidence>